<dbReference type="RefSeq" id="WP_284222251.1">
    <property type="nucleotide sequence ID" value="NZ_BSOY01000025.1"/>
</dbReference>
<gene>
    <name evidence="1" type="ORF">GCM10007859_14090</name>
</gene>
<organism evidence="1 2">
    <name type="scientific">Brevundimonas denitrificans</name>
    <dbReference type="NCBI Taxonomy" id="1443434"/>
    <lineage>
        <taxon>Bacteria</taxon>
        <taxon>Pseudomonadati</taxon>
        <taxon>Pseudomonadota</taxon>
        <taxon>Alphaproteobacteria</taxon>
        <taxon>Caulobacterales</taxon>
        <taxon>Caulobacteraceae</taxon>
        <taxon>Brevundimonas</taxon>
    </lineage>
</organism>
<dbReference type="SUPFAM" id="SSF54637">
    <property type="entry name" value="Thioesterase/thiol ester dehydrase-isomerase"/>
    <property type="match status" value="1"/>
</dbReference>
<dbReference type="Gene3D" id="3.10.129.10">
    <property type="entry name" value="Hotdog Thioesterase"/>
    <property type="match status" value="1"/>
</dbReference>
<evidence type="ECO:0000313" key="2">
    <source>
        <dbReference type="Proteomes" id="UP001156921"/>
    </source>
</evidence>
<dbReference type="Proteomes" id="UP001156921">
    <property type="component" value="Unassembled WGS sequence"/>
</dbReference>
<protein>
    <submittedName>
        <fullName evidence="1">Thioesterase</fullName>
    </submittedName>
</protein>
<proteinExistence type="predicted"/>
<keyword evidence="2" id="KW-1185">Reference proteome</keyword>
<dbReference type="InterPro" id="IPR050563">
    <property type="entry name" value="4-hydroxybenzoyl-CoA_TE"/>
</dbReference>
<dbReference type="InterPro" id="IPR029069">
    <property type="entry name" value="HotDog_dom_sf"/>
</dbReference>
<dbReference type="Pfam" id="PF13279">
    <property type="entry name" value="4HBT_2"/>
    <property type="match status" value="1"/>
</dbReference>
<name>A0ABQ6BH72_9CAUL</name>
<comment type="caution">
    <text evidence="1">The sequence shown here is derived from an EMBL/GenBank/DDBJ whole genome shotgun (WGS) entry which is preliminary data.</text>
</comment>
<dbReference type="PANTHER" id="PTHR31793">
    <property type="entry name" value="4-HYDROXYBENZOYL-COA THIOESTERASE FAMILY MEMBER"/>
    <property type="match status" value="1"/>
</dbReference>
<accession>A0ABQ6BH72</accession>
<sequence length="141" mass="16142">MARAVLEPRADREIFVVPLEVRPEHIDDNGHVNNVVYVGWLQDAGTAHWNARFDDATRARWSWVATRHEVDYFRPLPPGARGVAARTWVGDPQGPRFNRYVRIEDGEGRVCAQGVSEWVLVDSATMRPHRIPATMLEAFRR</sequence>
<dbReference type="PANTHER" id="PTHR31793:SF24">
    <property type="entry name" value="LONG-CHAIN ACYL-COA THIOESTERASE FADM"/>
    <property type="match status" value="1"/>
</dbReference>
<evidence type="ECO:0000313" key="1">
    <source>
        <dbReference type="EMBL" id="GLS01395.1"/>
    </source>
</evidence>
<dbReference type="CDD" id="cd00586">
    <property type="entry name" value="4HBT"/>
    <property type="match status" value="1"/>
</dbReference>
<dbReference type="EMBL" id="BSOY01000025">
    <property type="protein sequence ID" value="GLS01395.1"/>
    <property type="molecule type" value="Genomic_DNA"/>
</dbReference>
<reference evidence="2" key="1">
    <citation type="journal article" date="2019" name="Int. J. Syst. Evol. Microbiol.">
        <title>The Global Catalogue of Microorganisms (GCM) 10K type strain sequencing project: providing services to taxonomists for standard genome sequencing and annotation.</title>
        <authorList>
            <consortium name="The Broad Institute Genomics Platform"/>
            <consortium name="The Broad Institute Genome Sequencing Center for Infectious Disease"/>
            <person name="Wu L."/>
            <person name="Ma J."/>
        </authorList>
    </citation>
    <scope>NUCLEOTIDE SEQUENCE [LARGE SCALE GENOMIC DNA]</scope>
    <source>
        <strain evidence="2">NBRC 110107</strain>
    </source>
</reference>